<evidence type="ECO:0000313" key="2">
    <source>
        <dbReference type="Proteomes" id="UP000718451"/>
    </source>
</evidence>
<dbReference type="Gene3D" id="3.40.50.2000">
    <property type="entry name" value="Glycogen Phosphorylase B"/>
    <property type="match status" value="1"/>
</dbReference>
<dbReference type="SUPFAM" id="SSF53756">
    <property type="entry name" value="UDP-Glycosyltransferase/glycogen phosphorylase"/>
    <property type="match status" value="1"/>
</dbReference>
<name>A0ABX1GTE7_9FLAO</name>
<evidence type="ECO:0000313" key="1">
    <source>
        <dbReference type="EMBL" id="NKI32286.1"/>
    </source>
</evidence>
<dbReference type="EMBL" id="JAAWWL010000002">
    <property type="protein sequence ID" value="NKI32286.1"/>
    <property type="molecule type" value="Genomic_DNA"/>
</dbReference>
<protein>
    <submittedName>
        <fullName evidence="1">Glycosyltransferase family 4 protein</fullName>
    </submittedName>
</protein>
<sequence>MMQLLEGFLAFDYDITFASTATKTEFSATLSDLGIKEVGILLNDASFDGFVSQLKPEVVIFDRFMVEEQFGWRVAQICPDSLLILNTEDLHSLRESRQLCFKKGEEWSILKWLQQDKTKRELASIFRSDLTLVVSTYERELLKEVTGVRAELLLHLPFLLDKVSESLINQFPKFKERKDFISFGNGKHAPNIDSFHYLIEEIWPTIKKKLPQSNLHIYGAYLPKMVQQLHNPAQGLLIHGWTHNLNQVIQKSRIVLAPLRFGAGIKGKLIDAMQNGTPSITTNIGVEGMGDFKLWPGKIANNPQNFAKEAVDLCNNENDWLQAQKNGIELINEHYNKEFLMERLMTRIEGIKESLVDHRSYNVIGTMLQHQTMAAAKYMGKWIEEKNRKN</sequence>
<reference evidence="1 2" key="1">
    <citation type="submission" date="2020-04" db="EMBL/GenBank/DDBJ databases">
        <authorList>
            <person name="Yoon J."/>
        </authorList>
    </citation>
    <scope>NUCLEOTIDE SEQUENCE [LARGE SCALE GENOMIC DNA]</scope>
    <source>
        <strain evidence="1 2">DJ-13</strain>
    </source>
</reference>
<proteinExistence type="predicted"/>
<organism evidence="1 2">
    <name type="scientific">Croceivirga thetidis</name>
    <dbReference type="NCBI Taxonomy" id="2721623"/>
    <lineage>
        <taxon>Bacteria</taxon>
        <taxon>Pseudomonadati</taxon>
        <taxon>Bacteroidota</taxon>
        <taxon>Flavobacteriia</taxon>
        <taxon>Flavobacteriales</taxon>
        <taxon>Flavobacteriaceae</taxon>
        <taxon>Croceivirga</taxon>
    </lineage>
</organism>
<accession>A0ABX1GTE7</accession>
<dbReference type="Pfam" id="PF13692">
    <property type="entry name" value="Glyco_trans_1_4"/>
    <property type="match status" value="1"/>
</dbReference>
<gene>
    <name evidence="1" type="ORF">HCU67_10060</name>
</gene>
<dbReference type="Proteomes" id="UP000718451">
    <property type="component" value="Unassembled WGS sequence"/>
</dbReference>
<comment type="caution">
    <text evidence="1">The sequence shown here is derived from an EMBL/GenBank/DDBJ whole genome shotgun (WGS) entry which is preliminary data.</text>
</comment>
<keyword evidence="2" id="KW-1185">Reference proteome</keyword>